<evidence type="ECO:0000313" key="2">
    <source>
        <dbReference type="EMBL" id="GKV17255.1"/>
    </source>
</evidence>
<protein>
    <submittedName>
        <fullName evidence="2">Uncharacterized protein</fullName>
    </submittedName>
</protein>
<sequence>MLKSAIIKATNYGVPSRGCPRVGSSKKSGGQVSNVAGASHERLVRTELLWSKSRGDELECDRARRPSTRSRRLGRGCSDCSCAPRKAARCVTLDCASGLISRPPSSYFCCLMTSVVTSLLSHDLCRHTSAIS</sequence>
<keyword evidence="3" id="KW-1185">Reference proteome</keyword>
<reference evidence="2 3" key="1">
    <citation type="journal article" date="2021" name="Commun. Biol.">
        <title>The genome of Shorea leprosula (Dipterocarpaceae) highlights the ecological relevance of drought in aseasonal tropical rainforests.</title>
        <authorList>
            <person name="Ng K.K.S."/>
            <person name="Kobayashi M.J."/>
            <person name="Fawcett J.A."/>
            <person name="Hatakeyama M."/>
            <person name="Paape T."/>
            <person name="Ng C.H."/>
            <person name="Ang C.C."/>
            <person name="Tnah L.H."/>
            <person name="Lee C.T."/>
            <person name="Nishiyama T."/>
            <person name="Sese J."/>
            <person name="O'Brien M.J."/>
            <person name="Copetti D."/>
            <person name="Mohd Noor M.I."/>
            <person name="Ong R.C."/>
            <person name="Putra M."/>
            <person name="Sireger I.Z."/>
            <person name="Indrioko S."/>
            <person name="Kosugi Y."/>
            <person name="Izuno A."/>
            <person name="Isagi Y."/>
            <person name="Lee S.L."/>
            <person name="Shimizu K.K."/>
        </authorList>
    </citation>
    <scope>NUCLEOTIDE SEQUENCE [LARGE SCALE GENOMIC DNA]</scope>
    <source>
        <strain evidence="2">214</strain>
    </source>
</reference>
<organism evidence="2 3">
    <name type="scientific">Rubroshorea leprosula</name>
    <dbReference type="NCBI Taxonomy" id="152421"/>
    <lineage>
        <taxon>Eukaryota</taxon>
        <taxon>Viridiplantae</taxon>
        <taxon>Streptophyta</taxon>
        <taxon>Embryophyta</taxon>
        <taxon>Tracheophyta</taxon>
        <taxon>Spermatophyta</taxon>
        <taxon>Magnoliopsida</taxon>
        <taxon>eudicotyledons</taxon>
        <taxon>Gunneridae</taxon>
        <taxon>Pentapetalae</taxon>
        <taxon>rosids</taxon>
        <taxon>malvids</taxon>
        <taxon>Malvales</taxon>
        <taxon>Dipterocarpaceae</taxon>
        <taxon>Rubroshorea</taxon>
    </lineage>
</organism>
<dbReference type="EMBL" id="BPVZ01000047">
    <property type="protein sequence ID" value="GKV17255.1"/>
    <property type="molecule type" value="Genomic_DNA"/>
</dbReference>
<proteinExistence type="predicted"/>
<evidence type="ECO:0000313" key="3">
    <source>
        <dbReference type="Proteomes" id="UP001054252"/>
    </source>
</evidence>
<evidence type="ECO:0000256" key="1">
    <source>
        <dbReference type="SAM" id="MobiDB-lite"/>
    </source>
</evidence>
<gene>
    <name evidence="2" type="ORF">SLEP1_g27786</name>
</gene>
<dbReference type="Proteomes" id="UP001054252">
    <property type="component" value="Unassembled WGS sequence"/>
</dbReference>
<feature type="region of interest" description="Disordered" evidence="1">
    <location>
        <begin position="18"/>
        <end position="38"/>
    </location>
</feature>
<accession>A0AAV5JYL3</accession>
<comment type="caution">
    <text evidence="2">The sequence shown here is derived from an EMBL/GenBank/DDBJ whole genome shotgun (WGS) entry which is preliminary data.</text>
</comment>
<dbReference type="AlphaFoldDB" id="A0AAV5JYL3"/>
<name>A0AAV5JYL3_9ROSI</name>